<feature type="compositionally biased region" description="Basic and acidic residues" evidence="1">
    <location>
        <begin position="50"/>
        <end position="65"/>
    </location>
</feature>
<accession>A0A916RQQ9</accession>
<proteinExistence type="predicted"/>
<gene>
    <name evidence="2" type="ORF">GCM10011499_38950</name>
</gene>
<protein>
    <submittedName>
        <fullName evidence="2">Uncharacterized protein</fullName>
    </submittedName>
</protein>
<organism evidence="2 3">
    <name type="scientific">Pelagibacterium lentulum</name>
    <dbReference type="NCBI Taxonomy" id="2029865"/>
    <lineage>
        <taxon>Bacteria</taxon>
        <taxon>Pseudomonadati</taxon>
        <taxon>Pseudomonadota</taxon>
        <taxon>Alphaproteobacteria</taxon>
        <taxon>Hyphomicrobiales</taxon>
        <taxon>Devosiaceae</taxon>
        <taxon>Pelagibacterium</taxon>
    </lineage>
</organism>
<comment type="caution">
    <text evidence="2">The sequence shown here is derived from an EMBL/GenBank/DDBJ whole genome shotgun (WGS) entry which is preliminary data.</text>
</comment>
<reference evidence="2 3" key="1">
    <citation type="journal article" date="2014" name="Int. J. Syst. Evol. Microbiol.">
        <title>Complete genome sequence of Corynebacterium casei LMG S-19264T (=DSM 44701T), isolated from a smear-ripened cheese.</title>
        <authorList>
            <consortium name="US DOE Joint Genome Institute (JGI-PGF)"/>
            <person name="Walter F."/>
            <person name="Albersmeier A."/>
            <person name="Kalinowski J."/>
            <person name="Ruckert C."/>
        </authorList>
    </citation>
    <scope>NUCLEOTIDE SEQUENCE [LARGE SCALE GENOMIC DNA]</scope>
    <source>
        <strain evidence="2 3">CGMCC 1.15896</strain>
    </source>
</reference>
<evidence type="ECO:0000256" key="1">
    <source>
        <dbReference type="SAM" id="MobiDB-lite"/>
    </source>
</evidence>
<evidence type="ECO:0000313" key="3">
    <source>
        <dbReference type="Proteomes" id="UP000596977"/>
    </source>
</evidence>
<feature type="region of interest" description="Disordered" evidence="1">
    <location>
        <begin position="50"/>
        <end position="80"/>
    </location>
</feature>
<dbReference type="AlphaFoldDB" id="A0A916RQQ9"/>
<keyword evidence="3" id="KW-1185">Reference proteome</keyword>
<sequence length="114" mass="12805">MTKSSNTDANQLCLPLEEFLNREAARRAPNREPRKIGEIVAEIVEKTGQKRLEVNAPAPKRDKGGMSRSQITRQARSANPHAEAMPRLVVLCAYHVVCECPEHDYASSETWISF</sequence>
<name>A0A916RQQ9_9HYPH</name>
<dbReference type="Proteomes" id="UP000596977">
    <property type="component" value="Unassembled WGS sequence"/>
</dbReference>
<evidence type="ECO:0000313" key="2">
    <source>
        <dbReference type="EMBL" id="GGA64698.1"/>
    </source>
</evidence>
<feature type="compositionally biased region" description="Polar residues" evidence="1">
    <location>
        <begin position="67"/>
        <end position="77"/>
    </location>
</feature>
<dbReference type="EMBL" id="BMKB01000013">
    <property type="protein sequence ID" value="GGA64698.1"/>
    <property type="molecule type" value="Genomic_DNA"/>
</dbReference>